<dbReference type="Pfam" id="PF00063">
    <property type="entry name" value="Myosin_head"/>
    <property type="match status" value="1"/>
</dbReference>
<feature type="domain" description="Myosin N-terminal SH3-like" evidence="10">
    <location>
        <begin position="24"/>
        <end position="73"/>
    </location>
</feature>
<keyword evidence="12" id="KW-1185">Reference proteome</keyword>
<dbReference type="AlphaFoldDB" id="A0A4P9WF84"/>
<dbReference type="GO" id="GO:0051015">
    <property type="term" value="F:actin filament binding"/>
    <property type="evidence" value="ECO:0007669"/>
    <property type="project" value="InterPro"/>
</dbReference>
<keyword evidence="5 8" id="KW-0518">Myosin</keyword>
<evidence type="ECO:0000259" key="9">
    <source>
        <dbReference type="PROSITE" id="PS51456"/>
    </source>
</evidence>
<dbReference type="InterPro" id="IPR036961">
    <property type="entry name" value="Kinesin_motor_dom_sf"/>
</dbReference>
<dbReference type="PROSITE" id="PS51844">
    <property type="entry name" value="SH3_LIKE"/>
    <property type="match status" value="1"/>
</dbReference>
<evidence type="ECO:0000256" key="7">
    <source>
        <dbReference type="ARBA" id="ARBA00023203"/>
    </source>
</evidence>
<dbReference type="PRINTS" id="PR00193">
    <property type="entry name" value="MYOSINHEAVY"/>
</dbReference>
<dbReference type="SMART" id="SM00242">
    <property type="entry name" value="MYSc"/>
    <property type="match status" value="1"/>
</dbReference>
<name>A0A4P9WF84_9FUNG</name>
<dbReference type="GO" id="GO:0000146">
    <property type="term" value="F:microfilament motor activity"/>
    <property type="evidence" value="ECO:0007669"/>
    <property type="project" value="TreeGrafter"/>
</dbReference>
<dbReference type="EMBL" id="KZ995089">
    <property type="protein sequence ID" value="RKO91391.1"/>
    <property type="molecule type" value="Genomic_DNA"/>
</dbReference>
<sequence>MASAYTERVRPNMGADALVQAQWAEKKWVWVTDKEEGYLAGFIVKEDGDNVSVETTNGVTQTFNINDTEKMNPPKFDKAEDMADLTYLNEASVVHNLRLRYLSNLIYTYSGLFLVAVNPYKRLPIYTDEIVKAYRGKKRTEFPPHIYAISDAAYHDMMQGRENQSILITPVQERLRTPKKVIQYLASIASMSAGGKQLGTLEQQILQANPILESYGNAQTIRNNNSSRFGKFIRIEFTPSGNISGANIDWYLLEKSRVTHQTAKERNYHIFYQLMKGGSQELKESLLLDGSLNDYRFTKASNKNIDGVDDAGDFKSLKDALDIMGFSADDQKDLHRAVAAILHLGNITVKPDREDQAQLTDAANAIAEKVCHVLGIPVAEFTKSLLKPKIKAGRDWVTQARNCEQVLYSIEALARSMYERMFGKLVERINAAIYSQSSKATFIGVLDIAGFEIFE</sequence>
<dbReference type="InterPro" id="IPR001609">
    <property type="entry name" value="Myosin_head_motor_dom-like"/>
</dbReference>
<evidence type="ECO:0000256" key="5">
    <source>
        <dbReference type="ARBA" id="ARBA00023123"/>
    </source>
</evidence>
<comment type="similarity">
    <text evidence="1 8">Belongs to the TRAFAC class myosin-kinesin ATPase superfamily. Myosin family.</text>
</comment>
<feature type="non-terminal residue" evidence="11">
    <location>
        <position position="455"/>
    </location>
</feature>
<evidence type="ECO:0000256" key="4">
    <source>
        <dbReference type="ARBA" id="ARBA00023054"/>
    </source>
</evidence>
<evidence type="ECO:0000313" key="12">
    <source>
        <dbReference type="Proteomes" id="UP000269721"/>
    </source>
</evidence>
<dbReference type="OrthoDB" id="2129982at2759"/>
<accession>A0A4P9WF84</accession>
<reference evidence="12" key="1">
    <citation type="journal article" date="2018" name="Nat. Microbiol.">
        <title>Leveraging single-cell genomics to expand the fungal tree of life.</title>
        <authorList>
            <person name="Ahrendt S.R."/>
            <person name="Quandt C.A."/>
            <person name="Ciobanu D."/>
            <person name="Clum A."/>
            <person name="Salamov A."/>
            <person name="Andreopoulos B."/>
            <person name="Cheng J.F."/>
            <person name="Woyke T."/>
            <person name="Pelin A."/>
            <person name="Henrissat B."/>
            <person name="Reynolds N.K."/>
            <person name="Benny G.L."/>
            <person name="Smith M.E."/>
            <person name="James T.Y."/>
            <person name="Grigoriev I.V."/>
        </authorList>
    </citation>
    <scope>NUCLEOTIDE SEQUENCE [LARGE SCALE GENOMIC DNA]</scope>
</reference>
<evidence type="ECO:0000256" key="3">
    <source>
        <dbReference type="ARBA" id="ARBA00022840"/>
    </source>
</evidence>
<dbReference type="PANTHER" id="PTHR13140:SF857">
    <property type="entry name" value="MYOSIN-11"/>
    <property type="match status" value="1"/>
</dbReference>
<organism evidence="11 12">
    <name type="scientific">Blyttiomyces helicus</name>
    <dbReference type="NCBI Taxonomy" id="388810"/>
    <lineage>
        <taxon>Eukaryota</taxon>
        <taxon>Fungi</taxon>
        <taxon>Fungi incertae sedis</taxon>
        <taxon>Chytridiomycota</taxon>
        <taxon>Chytridiomycota incertae sedis</taxon>
        <taxon>Chytridiomycetes</taxon>
        <taxon>Chytridiomycetes incertae sedis</taxon>
        <taxon>Blyttiomyces</taxon>
    </lineage>
</organism>
<dbReference type="Pfam" id="PF02736">
    <property type="entry name" value="Myosin_N"/>
    <property type="match status" value="1"/>
</dbReference>
<evidence type="ECO:0000256" key="8">
    <source>
        <dbReference type="PROSITE-ProRule" id="PRU00782"/>
    </source>
</evidence>
<evidence type="ECO:0000256" key="1">
    <source>
        <dbReference type="ARBA" id="ARBA00008314"/>
    </source>
</evidence>
<gene>
    <name evidence="11" type="ORF">BDK51DRAFT_31811</name>
</gene>
<dbReference type="SUPFAM" id="SSF52540">
    <property type="entry name" value="P-loop containing nucleoside triphosphate hydrolases"/>
    <property type="match status" value="1"/>
</dbReference>
<dbReference type="Gene3D" id="1.20.120.720">
    <property type="entry name" value="Myosin VI head, motor domain, U50 subdomain"/>
    <property type="match status" value="1"/>
</dbReference>
<dbReference type="GO" id="GO:0016459">
    <property type="term" value="C:myosin complex"/>
    <property type="evidence" value="ECO:0007669"/>
    <property type="project" value="UniProtKB-KW"/>
</dbReference>
<proteinExistence type="inferred from homology"/>
<comment type="caution">
    <text evidence="8">Lacks conserved residue(s) required for the propagation of feature annotation.</text>
</comment>
<dbReference type="InterPro" id="IPR027417">
    <property type="entry name" value="P-loop_NTPase"/>
</dbReference>
<dbReference type="Gene3D" id="3.40.850.10">
    <property type="entry name" value="Kinesin motor domain"/>
    <property type="match status" value="1"/>
</dbReference>
<dbReference type="FunFam" id="1.20.120.720:FF:000001">
    <property type="entry name" value="Myosin heavy chain, muscle"/>
    <property type="match status" value="1"/>
</dbReference>
<evidence type="ECO:0000259" key="10">
    <source>
        <dbReference type="PROSITE" id="PS51844"/>
    </source>
</evidence>
<keyword evidence="3" id="KW-0067">ATP-binding</keyword>
<evidence type="ECO:0000313" key="11">
    <source>
        <dbReference type="EMBL" id="RKO91391.1"/>
    </source>
</evidence>
<dbReference type="PROSITE" id="PS51456">
    <property type="entry name" value="MYOSIN_MOTOR"/>
    <property type="match status" value="1"/>
</dbReference>
<dbReference type="GO" id="GO:0016020">
    <property type="term" value="C:membrane"/>
    <property type="evidence" value="ECO:0007669"/>
    <property type="project" value="TreeGrafter"/>
</dbReference>
<dbReference type="InterPro" id="IPR008989">
    <property type="entry name" value="Myosin_S1_N"/>
</dbReference>
<dbReference type="GO" id="GO:0005737">
    <property type="term" value="C:cytoplasm"/>
    <property type="evidence" value="ECO:0007669"/>
    <property type="project" value="UniProtKB-ARBA"/>
</dbReference>
<dbReference type="GO" id="GO:0007015">
    <property type="term" value="P:actin filament organization"/>
    <property type="evidence" value="ECO:0007669"/>
    <property type="project" value="TreeGrafter"/>
</dbReference>
<keyword evidence="2" id="KW-0547">Nucleotide-binding</keyword>
<keyword evidence="6" id="KW-0505">Motor protein</keyword>
<dbReference type="FunFam" id="1.10.10.820:FF:000001">
    <property type="entry name" value="Myosin heavy chain"/>
    <property type="match status" value="1"/>
</dbReference>
<dbReference type="Gene3D" id="2.30.30.360">
    <property type="entry name" value="Myosin S1 fragment, N-terminal"/>
    <property type="match status" value="1"/>
</dbReference>
<dbReference type="FunFam" id="3.40.850.10:FF:000101">
    <property type="entry name" value="Slow myosin heavy chain 2"/>
    <property type="match status" value="1"/>
</dbReference>
<protein>
    <submittedName>
        <fullName evidence="11">Myosin head, motor domain-containing protein</fullName>
    </submittedName>
</protein>
<evidence type="ECO:0000256" key="2">
    <source>
        <dbReference type="ARBA" id="ARBA00022741"/>
    </source>
</evidence>
<dbReference type="Proteomes" id="UP000269721">
    <property type="component" value="Unassembled WGS sequence"/>
</dbReference>
<keyword evidence="4" id="KW-0175">Coiled coil</keyword>
<feature type="domain" description="Myosin motor" evidence="9">
    <location>
        <begin position="77"/>
        <end position="455"/>
    </location>
</feature>
<dbReference type="GO" id="GO:0005524">
    <property type="term" value="F:ATP binding"/>
    <property type="evidence" value="ECO:0007669"/>
    <property type="project" value="UniProtKB-KW"/>
</dbReference>
<dbReference type="InterPro" id="IPR004009">
    <property type="entry name" value="SH3_Myosin"/>
</dbReference>
<evidence type="ECO:0000256" key="6">
    <source>
        <dbReference type="ARBA" id="ARBA00023175"/>
    </source>
</evidence>
<keyword evidence="7 8" id="KW-0009">Actin-binding</keyword>
<dbReference type="PANTHER" id="PTHR13140">
    <property type="entry name" value="MYOSIN"/>
    <property type="match status" value="1"/>
</dbReference>